<feature type="transmembrane region" description="Helical" evidence="1">
    <location>
        <begin position="449"/>
        <end position="471"/>
    </location>
</feature>
<keyword evidence="2" id="KW-0732">Signal</keyword>
<evidence type="ECO:0000256" key="2">
    <source>
        <dbReference type="SAM" id="SignalP"/>
    </source>
</evidence>
<organism evidence="4 5">
    <name type="scientific">Knoellia aerolata DSM 18566</name>
    <dbReference type="NCBI Taxonomy" id="1385519"/>
    <lineage>
        <taxon>Bacteria</taxon>
        <taxon>Bacillati</taxon>
        <taxon>Actinomycetota</taxon>
        <taxon>Actinomycetes</taxon>
        <taxon>Micrococcales</taxon>
        <taxon>Intrasporangiaceae</taxon>
        <taxon>Knoellia</taxon>
    </lineage>
</organism>
<comment type="caution">
    <text evidence="4">The sequence shown here is derived from an EMBL/GenBank/DDBJ whole genome shotgun (WGS) entry which is preliminary data.</text>
</comment>
<evidence type="ECO:0000259" key="3">
    <source>
        <dbReference type="Pfam" id="PF00144"/>
    </source>
</evidence>
<protein>
    <recommendedName>
        <fullName evidence="3">Beta-lactamase-related domain-containing protein</fullName>
    </recommendedName>
</protein>
<dbReference type="Proteomes" id="UP000030013">
    <property type="component" value="Unassembled WGS sequence"/>
</dbReference>
<sequence>MVSATSRGARLVALTVGALVAVSVGAAVPAGAGGSPGDWTPGWAGAASAVSAVTAATPASSDDVRRFVDERAEALRLPSLAVVVVKDGQTFVEHYVGGVDGSTPYYLGSTSKQLTGLVAQALIADGRLRLDDRLGDVLPEFADAGPSHAAITVRQLLGHTAGWSTAAGQRKWGWFAGAPGSIRDEAEVLASVDLERAPGSGYEHSNANYDVLGALIEEVTGTSYATALRDLVAGPLGLTRTTADPAEAARWGVAEGHYTWFGALTVPTPAPRPAGGVPSALVVSSADDLALVARAHLGAVDTRLPDEVLAAAAEPVARVHDQAEYASGWYVRRLWEAVPPGGDWRDPGLPACLEHDGMIDRSMTTMFVCREVGLAVVALSNVGSGPDANRLQRLRVELVHQVLGTEAGEPPRDLLVERSTWVLVGGPTLGLGLVLVAAALAACRRRTAATIVSLVALAYGAGLLWLALVHVPNRDGAHLPLRAMWSAVPDLALVTAITTLLPVAAAGIAVRQAAGQRRPQGPRSPADAGI</sequence>
<dbReference type="PANTHER" id="PTHR43283">
    <property type="entry name" value="BETA-LACTAMASE-RELATED"/>
    <property type="match status" value="1"/>
</dbReference>
<gene>
    <name evidence="4" type="ORF">N801_06835</name>
</gene>
<evidence type="ECO:0000313" key="4">
    <source>
        <dbReference type="EMBL" id="KGN41519.1"/>
    </source>
</evidence>
<dbReference type="PANTHER" id="PTHR43283:SF7">
    <property type="entry name" value="BETA-LACTAMASE-RELATED DOMAIN-CONTAINING PROTEIN"/>
    <property type="match status" value="1"/>
</dbReference>
<dbReference type="InterPro" id="IPR001466">
    <property type="entry name" value="Beta-lactam-related"/>
</dbReference>
<dbReference type="SUPFAM" id="SSF56601">
    <property type="entry name" value="beta-lactamase/transpeptidase-like"/>
    <property type="match status" value="1"/>
</dbReference>
<evidence type="ECO:0000256" key="1">
    <source>
        <dbReference type="SAM" id="Phobius"/>
    </source>
</evidence>
<keyword evidence="5" id="KW-1185">Reference proteome</keyword>
<dbReference type="eggNOG" id="COG1680">
    <property type="taxonomic scope" value="Bacteria"/>
</dbReference>
<feature type="signal peptide" evidence="2">
    <location>
        <begin position="1"/>
        <end position="26"/>
    </location>
</feature>
<name>A0A0A0JXV4_9MICO</name>
<keyword evidence="1" id="KW-0812">Transmembrane</keyword>
<feature type="domain" description="Beta-lactamase-related" evidence="3">
    <location>
        <begin position="64"/>
        <end position="395"/>
    </location>
</feature>
<dbReference type="RefSeq" id="WP_035936027.1">
    <property type="nucleotide sequence ID" value="NZ_AVPL01000016.1"/>
</dbReference>
<keyword evidence="1" id="KW-0472">Membrane</keyword>
<keyword evidence="1" id="KW-1133">Transmembrane helix</keyword>
<feature type="transmembrane region" description="Helical" evidence="1">
    <location>
        <begin position="491"/>
        <end position="510"/>
    </location>
</feature>
<evidence type="ECO:0000313" key="5">
    <source>
        <dbReference type="Proteomes" id="UP000030013"/>
    </source>
</evidence>
<dbReference type="Gene3D" id="3.40.710.10">
    <property type="entry name" value="DD-peptidase/beta-lactamase superfamily"/>
    <property type="match status" value="1"/>
</dbReference>
<reference evidence="4 5" key="1">
    <citation type="submission" date="2013-08" db="EMBL/GenBank/DDBJ databases">
        <title>The genome sequence of Knoellia aerolata.</title>
        <authorList>
            <person name="Zhu W."/>
            <person name="Wang G."/>
        </authorList>
    </citation>
    <scope>NUCLEOTIDE SEQUENCE [LARGE SCALE GENOMIC DNA]</scope>
    <source>
        <strain evidence="4 5">DSM 18566</strain>
    </source>
</reference>
<feature type="transmembrane region" description="Helical" evidence="1">
    <location>
        <begin position="421"/>
        <end position="442"/>
    </location>
</feature>
<dbReference type="STRING" id="1385519.N801_06835"/>
<feature type="chain" id="PRO_5038857811" description="Beta-lactamase-related domain-containing protein" evidence="2">
    <location>
        <begin position="27"/>
        <end position="530"/>
    </location>
</feature>
<accession>A0A0A0JXV4</accession>
<dbReference type="Pfam" id="PF00144">
    <property type="entry name" value="Beta-lactamase"/>
    <property type="match status" value="1"/>
</dbReference>
<dbReference type="AlphaFoldDB" id="A0A0A0JXV4"/>
<proteinExistence type="predicted"/>
<dbReference type="InterPro" id="IPR050789">
    <property type="entry name" value="Diverse_Enzym_Activities"/>
</dbReference>
<dbReference type="InterPro" id="IPR012338">
    <property type="entry name" value="Beta-lactam/transpept-like"/>
</dbReference>
<dbReference type="EMBL" id="AVPL01000016">
    <property type="protein sequence ID" value="KGN41519.1"/>
    <property type="molecule type" value="Genomic_DNA"/>
</dbReference>
<dbReference type="OrthoDB" id="3863176at2"/>